<dbReference type="InterPro" id="IPR027417">
    <property type="entry name" value="P-loop_NTPase"/>
</dbReference>
<dbReference type="EMBL" id="JAAAHW010000296">
    <property type="protein sequence ID" value="KAG0004038.1"/>
    <property type="molecule type" value="Genomic_DNA"/>
</dbReference>
<dbReference type="Proteomes" id="UP000749646">
    <property type="component" value="Unassembled WGS sequence"/>
</dbReference>
<feature type="non-terminal residue" evidence="1">
    <location>
        <position position="202"/>
    </location>
</feature>
<reference evidence="1" key="1">
    <citation type="journal article" date="2020" name="Fungal Divers.">
        <title>Resolving the Mortierellaceae phylogeny through synthesis of multi-gene phylogenetics and phylogenomics.</title>
        <authorList>
            <person name="Vandepol N."/>
            <person name="Liber J."/>
            <person name="Desiro A."/>
            <person name="Na H."/>
            <person name="Kennedy M."/>
            <person name="Barry K."/>
            <person name="Grigoriev I.V."/>
            <person name="Miller A.N."/>
            <person name="O'Donnell K."/>
            <person name="Stajich J.E."/>
            <person name="Bonito G."/>
        </authorList>
    </citation>
    <scope>NUCLEOTIDE SEQUENCE</scope>
    <source>
        <strain evidence="1">MES-2147</strain>
    </source>
</reference>
<evidence type="ECO:0008006" key="3">
    <source>
        <dbReference type="Google" id="ProtNLM"/>
    </source>
</evidence>
<organism evidence="1 2">
    <name type="scientific">Modicella reniformis</name>
    <dbReference type="NCBI Taxonomy" id="1440133"/>
    <lineage>
        <taxon>Eukaryota</taxon>
        <taxon>Fungi</taxon>
        <taxon>Fungi incertae sedis</taxon>
        <taxon>Mucoromycota</taxon>
        <taxon>Mortierellomycotina</taxon>
        <taxon>Mortierellomycetes</taxon>
        <taxon>Mortierellales</taxon>
        <taxon>Mortierellaceae</taxon>
        <taxon>Modicella</taxon>
    </lineage>
</organism>
<protein>
    <recommendedName>
        <fullName evidence="3">G domain-containing protein</fullName>
    </recommendedName>
</protein>
<sequence length="202" mass="23197">MIFDKSTDPFPVYNILLLGPSQSGKSSLLEAMQQYADPSYIIKRDRIGNSAVSLTTKVLDVVVTTSLPEYKLYDLKEKQELNINHFIATNNERAFRRLLVRDEDLELRAEENHRTTKMQFRIFDTPGLEDTNGRDIQNIATTFSALAETKDFHLVLITDSYHVPLLPSQEAAFKSYFELFKDLRGLIRVVHTKVSDIHRHPG</sequence>
<dbReference type="OrthoDB" id="8954335at2759"/>
<proteinExistence type="predicted"/>
<comment type="caution">
    <text evidence="1">The sequence shown here is derived from an EMBL/GenBank/DDBJ whole genome shotgun (WGS) entry which is preliminary data.</text>
</comment>
<accession>A0A9P6MJ12</accession>
<gene>
    <name evidence="1" type="ORF">BGZ65_001005</name>
</gene>
<dbReference type="AlphaFoldDB" id="A0A9P6MJ12"/>
<keyword evidence="2" id="KW-1185">Reference proteome</keyword>
<dbReference type="Gene3D" id="3.40.50.300">
    <property type="entry name" value="P-loop containing nucleotide triphosphate hydrolases"/>
    <property type="match status" value="1"/>
</dbReference>
<name>A0A9P6MJ12_9FUNG</name>
<dbReference type="SUPFAM" id="SSF52540">
    <property type="entry name" value="P-loop containing nucleoside triphosphate hydrolases"/>
    <property type="match status" value="1"/>
</dbReference>
<evidence type="ECO:0000313" key="1">
    <source>
        <dbReference type="EMBL" id="KAG0004038.1"/>
    </source>
</evidence>
<evidence type="ECO:0000313" key="2">
    <source>
        <dbReference type="Proteomes" id="UP000749646"/>
    </source>
</evidence>